<dbReference type="GO" id="GO:0016020">
    <property type="term" value="C:membrane"/>
    <property type="evidence" value="ECO:0007669"/>
    <property type="project" value="UniProtKB-SubCell"/>
</dbReference>
<comment type="subcellular location">
    <subcellularLocation>
        <location evidence="1">Membrane</location>
        <topology evidence="1">Multi-pass membrane protein</topology>
    </subcellularLocation>
</comment>
<feature type="transmembrane region" description="Helical" evidence="5">
    <location>
        <begin position="62"/>
        <end position="85"/>
    </location>
</feature>
<sequence length="161" mass="17202">MENEKSTSVNGRAKTETKQGGEVQLKKKITLINGVAIIVGSIIGSGIFVSPKGVYEHSGSPGVALIIWTLCGVFSMFGALCFAELGTCITKSGGDYAYIMEAFGPALAFLRLWVGLLIIRPATQAVLALTFGYYILDPFYPNCKPPEEALRFLAAVCLGKC</sequence>
<feature type="non-terminal residue" evidence="6">
    <location>
        <position position="161"/>
    </location>
</feature>
<dbReference type="OrthoDB" id="10062876at2759"/>
<evidence type="ECO:0000256" key="3">
    <source>
        <dbReference type="ARBA" id="ARBA00022989"/>
    </source>
</evidence>
<evidence type="ECO:0000256" key="5">
    <source>
        <dbReference type="SAM" id="Phobius"/>
    </source>
</evidence>
<dbReference type="InterPro" id="IPR002293">
    <property type="entry name" value="AA/rel_permease1"/>
</dbReference>
<keyword evidence="3 5" id="KW-1133">Transmembrane helix</keyword>
<accession>A0A087TV63</accession>
<gene>
    <name evidence="6" type="ORF">X975_20399</name>
</gene>
<name>A0A087TV63_STEMI</name>
<keyword evidence="2 5" id="KW-0812">Transmembrane</keyword>
<reference evidence="6 7" key="1">
    <citation type="submission" date="2013-11" db="EMBL/GenBank/DDBJ databases">
        <title>Genome sequencing of Stegodyphus mimosarum.</title>
        <authorList>
            <person name="Bechsgaard J."/>
        </authorList>
    </citation>
    <scope>NUCLEOTIDE SEQUENCE [LARGE SCALE GENOMIC DNA]</scope>
</reference>
<proteinExistence type="predicted"/>
<dbReference type="Pfam" id="PF13520">
    <property type="entry name" value="AA_permease_2"/>
    <property type="match status" value="1"/>
</dbReference>
<dbReference type="PANTHER" id="PTHR11785:SF528">
    <property type="entry name" value="AMINO ACID TRANSPORTER PROTEIN JHI-21"/>
    <property type="match status" value="1"/>
</dbReference>
<dbReference type="InterPro" id="IPR050598">
    <property type="entry name" value="AminoAcid_Transporter"/>
</dbReference>
<evidence type="ECO:0000256" key="2">
    <source>
        <dbReference type="ARBA" id="ARBA00022692"/>
    </source>
</evidence>
<evidence type="ECO:0000313" key="6">
    <source>
        <dbReference type="EMBL" id="KFM69002.1"/>
    </source>
</evidence>
<dbReference type="PANTHER" id="PTHR11785">
    <property type="entry name" value="AMINO ACID TRANSPORTER"/>
    <property type="match status" value="1"/>
</dbReference>
<dbReference type="EMBL" id="KK116881">
    <property type="protein sequence ID" value="KFM69002.1"/>
    <property type="molecule type" value="Genomic_DNA"/>
</dbReference>
<dbReference type="Gene3D" id="1.20.1740.10">
    <property type="entry name" value="Amino acid/polyamine transporter I"/>
    <property type="match status" value="1"/>
</dbReference>
<evidence type="ECO:0000313" key="7">
    <source>
        <dbReference type="Proteomes" id="UP000054359"/>
    </source>
</evidence>
<evidence type="ECO:0000256" key="4">
    <source>
        <dbReference type="ARBA" id="ARBA00023136"/>
    </source>
</evidence>
<protein>
    <submittedName>
        <fullName evidence="6">Putative L-type amino acid transporter 1-like protein MLAS</fullName>
    </submittedName>
</protein>
<dbReference type="Proteomes" id="UP000054359">
    <property type="component" value="Unassembled WGS sequence"/>
</dbReference>
<organism evidence="6 7">
    <name type="scientific">Stegodyphus mimosarum</name>
    <name type="common">African social velvet spider</name>
    <dbReference type="NCBI Taxonomy" id="407821"/>
    <lineage>
        <taxon>Eukaryota</taxon>
        <taxon>Metazoa</taxon>
        <taxon>Ecdysozoa</taxon>
        <taxon>Arthropoda</taxon>
        <taxon>Chelicerata</taxon>
        <taxon>Arachnida</taxon>
        <taxon>Araneae</taxon>
        <taxon>Araneomorphae</taxon>
        <taxon>Entelegynae</taxon>
        <taxon>Eresoidea</taxon>
        <taxon>Eresidae</taxon>
        <taxon>Stegodyphus</taxon>
    </lineage>
</organism>
<dbReference type="OMA" id="NCKPPEE"/>
<dbReference type="STRING" id="407821.A0A087TV63"/>
<feature type="transmembrane region" description="Helical" evidence="5">
    <location>
        <begin position="31"/>
        <end position="50"/>
    </location>
</feature>
<dbReference type="GO" id="GO:0015179">
    <property type="term" value="F:L-amino acid transmembrane transporter activity"/>
    <property type="evidence" value="ECO:0007669"/>
    <property type="project" value="TreeGrafter"/>
</dbReference>
<evidence type="ECO:0000256" key="1">
    <source>
        <dbReference type="ARBA" id="ARBA00004141"/>
    </source>
</evidence>
<dbReference type="FunFam" id="1.20.1740.10:FF:000056">
    <property type="entry name" value="Y+L amino acid transporter 2"/>
    <property type="match status" value="1"/>
</dbReference>
<keyword evidence="7" id="KW-1185">Reference proteome</keyword>
<keyword evidence="4 5" id="KW-0472">Membrane</keyword>
<dbReference type="AlphaFoldDB" id="A0A087TV63"/>